<dbReference type="SUPFAM" id="SSF53448">
    <property type="entry name" value="Nucleotide-diphospho-sugar transferases"/>
    <property type="match status" value="1"/>
</dbReference>
<proteinExistence type="predicted"/>
<protein>
    <submittedName>
        <fullName evidence="2">Uncharacterized protein</fullName>
    </submittedName>
</protein>
<feature type="chain" id="PRO_5042889842" evidence="1">
    <location>
        <begin position="20"/>
        <end position="186"/>
    </location>
</feature>
<accession>A0AAQ3TZL9</accession>
<organism evidence="2 3">
    <name type="scientific">Paspalum notatum var. saurae</name>
    <dbReference type="NCBI Taxonomy" id="547442"/>
    <lineage>
        <taxon>Eukaryota</taxon>
        <taxon>Viridiplantae</taxon>
        <taxon>Streptophyta</taxon>
        <taxon>Embryophyta</taxon>
        <taxon>Tracheophyta</taxon>
        <taxon>Spermatophyta</taxon>
        <taxon>Magnoliopsida</taxon>
        <taxon>Liliopsida</taxon>
        <taxon>Poales</taxon>
        <taxon>Poaceae</taxon>
        <taxon>PACMAD clade</taxon>
        <taxon>Panicoideae</taxon>
        <taxon>Andropogonodae</taxon>
        <taxon>Paspaleae</taxon>
        <taxon>Paspalinae</taxon>
        <taxon>Paspalum</taxon>
    </lineage>
</organism>
<sequence>MPPLPHASILLLVSPSTTAGVLLSRASMCISTIGASFYTIGDRGSSFSTIDAPFSASPPTAPPKVSTRFRPLSLNVPKPLFPLAGQPMVHHPIFACRRVSHNLVRNKLVSWIQSLQIPNLAQIYLIGFYEEQEFALYMSRLSPTSSGSPSGTYERISLTGQLESSTALGVISWRTVRHDLGELKGF</sequence>
<keyword evidence="3" id="KW-1185">Reference proteome</keyword>
<evidence type="ECO:0000256" key="1">
    <source>
        <dbReference type="SAM" id="SignalP"/>
    </source>
</evidence>
<keyword evidence="1" id="KW-0732">Signal</keyword>
<evidence type="ECO:0000313" key="2">
    <source>
        <dbReference type="EMBL" id="WVZ82815.1"/>
    </source>
</evidence>
<gene>
    <name evidence="2" type="ORF">U9M48_030032</name>
</gene>
<dbReference type="Proteomes" id="UP001341281">
    <property type="component" value="Chromosome 06"/>
</dbReference>
<dbReference type="PANTHER" id="PTHR22572">
    <property type="entry name" value="SUGAR-1-PHOSPHATE GUANYL TRANSFERASE"/>
    <property type="match status" value="1"/>
</dbReference>
<dbReference type="Gene3D" id="3.90.550.10">
    <property type="entry name" value="Spore Coat Polysaccharide Biosynthesis Protein SpsA, Chain A"/>
    <property type="match status" value="1"/>
</dbReference>
<name>A0AAQ3TZL9_PASNO</name>
<feature type="signal peptide" evidence="1">
    <location>
        <begin position="1"/>
        <end position="19"/>
    </location>
</feature>
<evidence type="ECO:0000313" key="3">
    <source>
        <dbReference type="Proteomes" id="UP001341281"/>
    </source>
</evidence>
<dbReference type="InterPro" id="IPR050486">
    <property type="entry name" value="Mannose-1P_guanyltransferase"/>
</dbReference>
<dbReference type="EMBL" id="CP144750">
    <property type="protein sequence ID" value="WVZ82815.1"/>
    <property type="molecule type" value="Genomic_DNA"/>
</dbReference>
<reference evidence="2 3" key="1">
    <citation type="submission" date="2024-02" db="EMBL/GenBank/DDBJ databases">
        <title>High-quality chromosome-scale genome assembly of Pensacola bahiagrass (Paspalum notatum Flugge var. saurae).</title>
        <authorList>
            <person name="Vega J.M."/>
            <person name="Podio M."/>
            <person name="Orjuela J."/>
            <person name="Siena L.A."/>
            <person name="Pessino S.C."/>
            <person name="Combes M.C."/>
            <person name="Mariac C."/>
            <person name="Albertini E."/>
            <person name="Pupilli F."/>
            <person name="Ortiz J.P.A."/>
            <person name="Leblanc O."/>
        </authorList>
    </citation>
    <scope>NUCLEOTIDE SEQUENCE [LARGE SCALE GENOMIC DNA]</scope>
    <source>
        <strain evidence="2">R1</strain>
        <tissue evidence="2">Leaf</tissue>
    </source>
</reference>
<dbReference type="InterPro" id="IPR029044">
    <property type="entry name" value="Nucleotide-diphossugar_trans"/>
</dbReference>
<dbReference type="AlphaFoldDB" id="A0AAQ3TZL9"/>